<dbReference type="Proteomes" id="UP001500653">
    <property type="component" value="Unassembled WGS sequence"/>
</dbReference>
<accession>A0ABN1WAQ0</accession>
<dbReference type="SUPFAM" id="SSF46955">
    <property type="entry name" value="Putative DNA-binding domain"/>
    <property type="match status" value="1"/>
</dbReference>
<dbReference type="Pfam" id="PF12728">
    <property type="entry name" value="HTH_17"/>
    <property type="match status" value="1"/>
</dbReference>
<feature type="domain" description="Helix-turn-helix" evidence="1">
    <location>
        <begin position="11"/>
        <end position="57"/>
    </location>
</feature>
<gene>
    <name evidence="2" type="ORF">GCM10009676_31200</name>
</gene>
<evidence type="ECO:0000313" key="2">
    <source>
        <dbReference type="EMBL" id="GAA1243344.1"/>
    </source>
</evidence>
<dbReference type="RefSeq" id="WP_253862231.1">
    <property type="nucleotide sequence ID" value="NZ_BAAALN010000008.1"/>
</dbReference>
<proteinExistence type="predicted"/>
<keyword evidence="3" id="KW-1185">Reference proteome</keyword>
<dbReference type="InterPro" id="IPR036388">
    <property type="entry name" value="WH-like_DNA-bd_sf"/>
</dbReference>
<evidence type="ECO:0000313" key="3">
    <source>
        <dbReference type="Proteomes" id="UP001500653"/>
    </source>
</evidence>
<protein>
    <recommendedName>
        <fullName evidence="1">Helix-turn-helix domain-containing protein</fullName>
    </recommendedName>
</protein>
<dbReference type="EMBL" id="BAAALN010000008">
    <property type="protein sequence ID" value="GAA1243344.1"/>
    <property type="molecule type" value="Genomic_DNA"/>
</dbReference>
<evidence type="ECO:0000259" key="1">
    <source>
        <dbReference type="Pfam" id="PF12728"/>
    </source>
</evidence>
<sequence>MRDTRPLGKRPEVAEYIGVPERTLDTWATRGYGPPYIRVGKHARYRWSEVDKWLDQQTARGGRVTM</sequence>
<comment type="caution">
    <text evidence="2">The sequence shown here is derived from an EMBL/GenBank/DDBJ whole genome shotgun (WGS) entry which is preliminary data.</text>
</comment>
<organism evidence="2 3">
    <name type="scientific">Prauserella halophila</name>
    <dbReference type="NCBI Taxonomy" id="185641"/>
    <lineage>
        <taxon>Bacteria</taxon>
        <taxon>Bacillati</taxon>
        <taxon>Actinomycetota</taxon>
        <taxon>Actinomycetes</taxon>
        <taxon>Pseudonocardiales</taxon>
        <taxon>Pseudonocardiaceae</taxon>
        <taxon>Prauserella</taxon>
    </lineage>
</organism>
<reference evidence="2 3" key="1">
    <citation type="journal article" date="2019" name="Int. J. Syst. Evol. Microbiol.">
        <title>The Global Catalogue of Microorganisms (GCM) 10K type strain sequencing project: providing services to taxonomists for standard genome sequencing and annotation.</title>
        <authorList>
            <consortium name="The Broad Institute Genomics Platform"/>
            <consortium name="The Broad Institute Genome Sequencing Center for Infectious Disease"/>
            <person name="Wu L."/>
            <person name="Ma J."/>
        </authorList>
    </citation>
    <scope>NUCLEOTIDE SEQUENCE [LARGE SCALE GENOMIC DNA]</scope>
    <source>
        <strain evidence="2 3">JCM 13023</strain>
    </source>
</reference>
<name>A0ABN1WAQ0_9PSEU</name>
<dbReference type="InterPro" id="IPR009061">
    <property type="entry name" value="DNA-bd_dom_put_sf"/>
</dbReference>
<dbReference type="InterPro" id="IPR041657">
    <property type="entry name" value="HTH_17"/>
</dbReference>
<dbReference type="Gene3D" id="1.10.10.10">
    <property type="entry name" value="Winged helix-like DNA-binding domain superfamily/Winged helix DNA-binding domain"/>
    <property type="match status" value="1"/>
</dbReference>